<reference evidence="2" key="1">
    <citation type="journal article" date="2016" name="Nat. Genet.">
        <title>A high-quality carrot genome assembly provides new insights into carotenoid accumulation and asterid genome evolution.</title>
        <authorList>
            <person name="Iorizzo M."/>
            <person name="Ellison S."/>
            <person name="Senalik D."/>
            <person name="Zeng P."/>
            <person name="Satapoomin P."/>
            <person name="Huang J."/>
            <person name="Bowman M."/>
            <person name="Iovene M."/>
            <person name="Sanseverino W."/>
            <person name="Cavagnaro P."/>
            <person name="Yildiz M."/>
            <person name="Macko-Podgorni A."/>
            <person name="Moranska E."/>
            <person name="Grzebelus E."/>
            <person name="Grzebelus D."/>
            <person name="Ashrafi H."/>
            <person name="Zheng Z."/>
            <person name="Cheng S."/>
            <person name="Spooner D."/>
            <person name="Van Deynze A."/>
            <person name="Simon P."/>
        </authorList>
    </citation>
    <scope>NUCLEOTIDE SEQUENCE</scope>
    <source>
        <tissue evidence="2">Leaf</tissue>
    </source>
</reference>
<proteinExistence type="predicted"/>
<sequence>MAYLNRVWAAATVAVVNGHTDHGGQTLKSGLRSIQHGRRRFSSSSSSGADHVDVRPISSIAGADHGAAIMNCGGDEVRKQADDSLRQVMYLSCWGPS</sequence>
<reference evidence="2" key="2">
    <citation type="submission" date="2022-03" db="EMBL/GenBank/DDBJ databases">
        <title>Draft title - Genomic analysis of global carrot germplasm unveils the trajectory of domestication and the origin of high carotenoid orange carrot.</title>
        <authorList>
            <person name="Iorizzo M."/>
            <person name="Ellison S."/>
            <person name="Senalik D."/>
            <person name="Macko-Podgorni A."/>
            <person name="Grzebelus D."/>
            <person name="Bostan H."/>
            <person name="Rolling W."/>
            <person name="Curaba J."/>
            <person name="Simon P."/>
        </authorList>
    </citation>
    <scope>NUCLEOTIDE SEQUENCE</scope>
    <source>
        <tissue evidence="2">Leaf</tissue>
    </source>
</reference>
<dbReference type="OrthoDB" id="1923904at2759"/>
<organism evidence="2 3">
    <name type="scientific">Daucus carota subsp. sativus</name>
    <name type="common">Carrot</name>
    <dbReference type="NCBI Taxonomy" id="79200"/>
    <lineage>
        <taxon>Eukaryota</taxon>
        <taxon>Viridiplantae</taxon>
        <taxon>Streptophyta</taxon>
        <taxon>Embryophyta</taxon>
        <taxon>Tracheophyta</taxon>
        <taxon>Spermatophyta</taxon>
        <taxon>Magnoliopsida</taxon>
        <taxon>eudicotyledons</taxon>
        <taxon>Gunneridae</taxon>
        <taxon>Pentapetalae</taxon>
        <taxon>asterids</taxon>
        <taxon>campanulids</taxon>
        <taxon>Apiales</taxon>
        <taxon>Apiaceae</taxon>
        <taxon>Apioideae</taxon>
        <taxon>Scandiceae</taxon>
        <taxon>Daucinae</taxon>
        <taxon>Daucus</taxon>
        <taxon>Daucus sect. Daucus</taxon>
    </lineage>
</organism>
<feature type="region of interest" description="Disordered" evidence="1">
    <location>
        <begin position="33"/>
        <end position="54"/>
    </location>
</feature>
<dbReference type="InterPro" id="IPR022251">
    <property type="entry name" value="DUF3774_wound-induced"/>
</dbReference>
<dbReference type="AlphaFoldDB" id="A0A165Z6B5"/>
<gene>
    <name evidence="2" type="ORF">DCAR_0418128</name>
</gene>
<evidence type="ECO:0000256" key="1">
    <source>
        <dbReference type="SAM" id="MobiDB-lite"/>
    </source>
</evidence>
<dbReference type="OMA" id="VNSHADH"/>
<dbReference type="PANTHER" id="PTHR33090">
    <property type="entry name" value="DUF3774 DOMAIN PROTEIN-RELATED"/>
    <property type="match status" value="1"/>
</dbReference>
<dbReference type="Proteomes" id="UP000077755">
    <property type="component" value="Chromosome 4"/>
</dbReference>
<accession>A0A165Z6B5</accession>
<dbReference type="Pfam" id="PF12609">
    <property type="entry name" value="DUF3774"/>
    <property type="match status" value="1"/>
</dbReference>
<evidence type="ECO:0000313" key="2">
    <source>
        <dbReference type="EMBL" id="WOG98783.1"/>
    </source>
</evidence>
<dbReference type="EMBL" id="CP093346">
    <property type="protein sequence ID" value="WOG98783.1"/>
    <property type="molecule type" value="Genomic_DNA"/>
</dbReference>
<dbReference type="Gramene" id="KZM99663">
    <property type="protein sequence ID" value="KZM99663"/>
    <property type="gene ID" value="DCAR_012975"/>
</dbReference>
<protein>
    <submittedName>
        <fullName evidence="2">Uncharacterized protein</fullName>
    </submittedName>
</protein>
<keyword evidence="3" id="KW-1185">Reference proteome</keyword>
<evidence type="ECO:0000313" key="3">
    <source>
        <dbReference type="Proteomes" id="UP000077755"/>
    </source>
</evidence>
<name>A0A165Z6B5_DAUCS</name>